<name>V6HBG0_9LEPT</name>
<sequence length="43" mass="5341">MIRTRYYNIIVFSLEWGFFSRGIVIQQRLVPWSRRFRTILSSF</sequence>
<evidence type="ECO:0000313" key="1">
    <source>
        <dbReference type="EMBL" id="EQA36971.1"/>
    </source>
</evidence>
<evidence type="ECO:0000313" key="2">
    <source>
        <dbReference type="Proteomes" id="UP000018719"/>
    </source>
</evidence>
<reference evidence="1 2" key="1">
    <citation type="submission" date="2013-05" db="EMBL/GenBank/DDBJ databases">
        <authorList>
            <person name="Harkins D.M."/>
            <person name="Durkin A.S."/>
            <person name="Brinkac L.M."/>
            <person name="Haft D.H."/>
            <person name="Selengut J.D."/>
            <person name="Sanka R."/>
            <person name="DePew J."/>
            <person name="Purushe J."/>
            <person name="Hartskeerl R.A."/>
            <person name="Ahmed A."/>
            <person name="van der Linden H."/>
            <person name="Goris M.G.A."/>
            <person name="Vinetz J.M."/>
            <person name="Sutton G.G."/>
            <person name="Nierman W.C."/>
            <person name="Fouts D.E."/>
        </authorList>
    </citation>
    <scope>NUCLEOTIDE SEQUENCE [LARGE SCALE GENOMIC DNA]</scope>
    <source>
        <strain evidence="1 2">10</strain>
    </source>
</reference>
<proteinExistence type="predicted"/>
<dbReference type="STRING" id="1049790.LEP1GSC047_2801"/>
<comment type="caution">
    <text evidence="1">The sequence shown here is derived from an EMBL/GenBank/DDBJ whole genome shotgun (WGS) entry which is preliminary data.</text>
</comment>
<organism evidence="1 2">
    <name type="scientific">Leptospira inadai serovar Lyme str. 10</name>
    <dbReference type="NCBI Taxonomy" id="1049790"/>
    <lineage>
        <taxon>Bacteria</taxon>
        <taxon>Pseudomonadati</taxon>
        <taxon>Spirochaetota</taxon>
        <taxon>Spirochaetia</taxon>
        <taxon>Leptospirales</taxon>
        <taxon>Leptospiraceae</taxon>
        <taxon>Leptospira</taxon>
    </lineage>
</organism>
<dbReference type="EMBL" id="AHMM02000017">
    <property type="protein sequence ID" value="EQA36971.1"/>
    <property type="molecule type" value="Genomic_DNA"/>
</dbReference>
<gene>
    <name evidence="1" type="ORF">LEP1GSC047_2801</name>
</gene>
<accession>V6HBG0</accession>
<protein>
    <submittedName>
        <fullName evidence="1">Uncharacterized protein</fullName>
    </submittedName>
</protein>
<dbReference type="AlphaFoldDB" id="V6HBG0"/>
<dbReference type="Proteomes" id="UP000018719">
    <property type="component" value="Unassembled WGS sequence"/>
</dbReference>